<keyword evidence="17" id="KW-1185">Reference proteome</keyword>
<dbReference type="InterPro" id="IPR023380">
    <property type="entry name" value="DsbB-like_sf"/>
</dbReference>
<comment type="caution">
    <text evidence="14">Lacks conserved residue(s) required for the propagation of feature annotation.</text>
</comment>
<evidence type="ECO:0000256" key="13">
    <source>
        <dbReference type="ARBA" id="ARBA00023284"/>
    </source>
</evidence>
<dbReference type="InterPro" id="IPR050183">
    <property type="entry name" value="DsbB"/>
</dbReference>
<keyword evidence="10 14" id="KW-0472">Membrane</keyword>
<keyword evidence="5" id="KW-0997">Cell inner membrane</keyword>
<evidence type="ECO:0000256" key="16">
    <source>
        <dbReference type="SAM" id="SignalP"/>
    </source>
</evidence>
<evidence type="ECO:0000256" key="7">
    <source>
        <dbReference type="ARBA" id="ARBA00022982"/>
    </source>
</evidence>
<comment type="similarity">
    <text evidence="2 14">Belongs to the DsbB family.</text>
</comment>
<feature type="chain" id="PRO_5034305007" description="Disulfide bond formation protein B" evidence="16">
    <location>
        <begin position="26"/>
        <end position="172"/>
    </location>
</feature>
<dbReference type="Pfam" id="PF02600">
    <property type="entry name" value="DsbB"/>
    <property type="match status" value="1"/>
</dbReference>
<keyword evidence="4 14" id="KW-1003">Cell membrane</keyword>
<reference evidence="18" key="1">
    <citation type="submission" date="2025-08" db="UniProtKB">
        <authorList>
            <consortium name="RefSeq"/>
        </authorList>
    </citation>
    <scope>IDENTIFICATION</scope>
</reference>
<keyword evidence="12 14" id="KW-0143">Chaperone</keyword>
<evidence type="ECO:0000313" key="18">
    <source>
        <dbReference type="RefSeq" id="WP_028312225.1"/>
    </source>
</evidence>
<keyword evidence="16" id="KW-0732">Signal</keyword>
<comment type="subcellular location">
    <subcellularLocation>
        <location evidence="1">Cell inner membrane</location>
        <topology evidence="1">Multi-pass membrane protein</topology>
    </subcellularLocation>
    <subcellularLocation>
        <location evidence="14">Cell membrane</location>
        <topology evidence="14">Multi-pass membrane protein</topology>
    </subcellularLocation>
</comment>
<dbReference type="HAMAP" id="MF_00286">
    <property type="entry name" value="DsbB"/>
    <property type="match status" value="1"/>
</dbReference>
<evidence type="ECO:0000256" key="3">
    <source>
        <dbReference type="ARBA" id="ARBA00022448"/>
    </source>
</evidence>
<keyword evidence="13 14" id="KW-0676">Redox-active center</keyword>
<comment type="function">
    <text evidence="14">Required for disulfide bond formation in some periplasmic proteins. Acts by oxidizing the DsbA protein.</text>
</comment>
<gene>
    <name evidence="14" type="primary">dsbB</name>
</gene>
<dbReference type="PANTHER" id="PTHR36570:SF3">
    <property type="entry name" value="DISULFIDE BOND FORMATION PROTEIN B"/>
    <property type="match status" value="1"/>
</dbReference>
<evidence type="ECO:0000256" key="4">
    <source>
        <dbReference type="ARBA" id="ARBA00022475"/>
    </source>
</evidence>
<dbReference type="AlphaFoldDB" id="A0A8B6X598"/>
<evidence type="ECO:0000313" key="17">
    <source>
        <dbReference type="Proteomes" id="UP000675920"/>
    </source>
</evidence>
<feature type="topological domain" description="Periplasmic" evidence="14">
    <location>
        <begin position="28"/>
        <end position="45"/>
    </location>
</feature>
<feature type="transmembrane region" description="Helical" evidence="15">
    <location>
        <begin position="41"/>
        <end position="62"/>
    </location>
</feature>
<dbReference type="InterPro" id="IPR003752">
    <property type="entry name" value="DiS_bond_form_DsbB/BdbC"/>
</dbReference>
<evidence type="ECO:0000256" key="2">
    <source>
        <dbReference type="ARBA" id="ARBA00008823"/>
    </source>
</evidence>
<keyword evidence="3 14" id="KW-0813">Transport</keyword>
<evidence type="ECO:0000256" key="15">
    <source>
        <dbReference type="SAM" id="Phobius"/>
    </source>
</evidence>
<dbReference type="InterPro" id="IPR022920">
    <property type="entry name" value="Disulphide_bond_form_DsbB"/>
</dbReference>
<dbReference type="GO" id="GO:0009055">
    <property type="term" value="F:electron transfer activity"/>
    <property type="evidence" value="ECO:0007669"/>
    <property type="project" value="UniProtKB-UniRule"/>
</dbReference>
<evidence type="ECO:0000256" key="9">
    <source>
        <dbReference type="ARBA" id="ARBA00023002"/>
    </source>
</evidence>
<dbReference type="RefSeq" id="WP_028312225.1">
    <property type="nucleotide sequence ID" value="NZ_AXWS01000015.1"/>
</dbReference>
<sequence length="172" mass="18549">MLKLLNARRALALVCLISVGSMASAYYVQHELGIEPCPLCIVQRLGYVIAGGLALVGALAGTRAWLMRLIAGLATLVSLGGLGVASWHAWLIEHPPESASCGRPFSWMLQNFTLEQLMPRIFAGHGDCLTVEWTLFGFNIPQLSMMLFAAMVLLGLFAVARPIARDSGFGAY</sequence>
<evidence type="ECO:0000256" key="1">
    <source>
        <dbReference type="ARBA" id="ARBA00004429"/>
    </source>
</evidence>
<name>A0A8B6X598_9BURK</name>
<keyword evidence="9 14" id="KW-0560">Oxidoreductase</keyword>
<evidence type="ECO:0000256" key="12">
    <source>
        <dbReference type="ARBA" id="ARBA00023186"/>
    </source>
</evidence>
<dbReference type="PANTHER" id="PTHR36570">
    <property type="entry name" value="DISULFIDE BOND FORMATION PROTEIN B"/>
    <property type="match status" value="1"/>
</dbReference>
<proteinExistence type="inferred from homology"/>
<dbReference type="GO" id="GO:0015035">
    <property type="term" value="F:protein-disulfide reductase activity"/>
    <property type="evidence" value="ECO:0007669"/>
    <property type="project" value="UniProtKB-UniRule"/>
</dbReference>
<dbReference type="Proteomes" id="UP000675920">
    <property type="component" value="Unplaced"/>
</dbReference>
<protein>
    <recommendedName>
        <fullName evidence="14">Disulfide bond formation protein B</fullName>
    </recommendedName>
    <alternativeName>
        <fullName evidence="14">Disulfide oxidoreductase</fullName>
    </alternativeName>
</protein>
<keyword evidence="6 14" id="KW-0812">Transmembrane</keyword>
<evidence type="ECO:0000256" key="11">
    <source>
        <dbReference type="ARBA" id="ARBA00023157"/>
    </source>
</evidence>
<feature type="signal peptide" evidence="16">
    <location>
        <begin position="1"/>
        <end position="25"/>
    </location>
</feature>
<evidence type="ECO:0000256" key="10">
    <source>
        <dbReference type="ARBA" id="ARBA00023136"/>
    </source>
</evidence>
<feature type="topological domain" description="Cytoplasmic" evidence="14">
    <location>
        <begin position="1"/>
        <end position="10"/>
    </location>
</feature>
<feature type="transmembrane region" description="Helical" evidence="15">
    <location>
        <begin position="69"/>
        <end position="90"/>
    </location>
</feature>
<evidence type="ECO:0000256" key="6">
    <source>
        <dbReference type="ARBA" id="ARBA00022692"/>
    </source>
</evidence>
<accession>A0A8B6X598</accession>
<dbReference type="Gene3D" id="1.20.1550.10">
    <property type="entry name" value="DsbB-like"/>
    <property type="match status" value="1"/>
</dbReference>
<feature type="transmembrane region" description="Helical" evidence="15">
    <location>
        <begin position="140"/>
        <end position="160"/>
    </location>
</feature>
<dbReference type="GO" id="GO:0006457">
    <property type="term" value="P:protein folding"/>
    <property type="evidence" value="ECO:0007669"/>
    <property type="project" value="InterPro"/>
</dbReference>
<dbReference type="SUPFAM" id="SSF158442">
    <property type="entry name" value="DsbB-like"/>
    <property type="match status" value="1"/>
</dbReference>
<keyword evidence="7 14" id="KW-0249">Electron transport</keyword>
<evidence type="ECO:0000256" key="8">
    <source>
        <dbReference type="ARBA" id="ARBA00022989"/>
    </source>
</evidence>
<feature type="topological domain" description="Cytoplasmic" evidence="14">
    <location>
        <begin position="162"/>
        <end position="172"/>
    </location>
</feature>
<keyword evidence="8 14" id="KW-1133">Transmembrane helix</keyword>
<feature type="disulfide bond" description="Redox-active" evidence="14">
    <location>
        <begin position="37"/>
        <end position="40"/>
    </location>
</feature>
<organism evidence="17 18">
    <name type="scientific">Derxia gummosa DSM 723</name>
    <dbReference type="NCBI Taxonomy" id="1121388"/>
    <lineage>
        <taxon>Bacteria</taxon>
        <taxon>Pseudomonadati</taxon>
        <taxon>Pseudomonadota</taxon>
        <taxon>Betaproteobacteria</taxon>
        <taxon>Burkholderiales</taxon>
        <taxon>Alcaligenaceae</taxon>
        <taxon>Derxia</taxon>
    </lineage>
</organism>
<evidence type="ECO:0000256" key="14">
    <source>
        <dbReference type="HAMAP-Rule" id="MF_00286"/>
    </source>
</evidence>
<dbReference type="GO" id="GO:0005886">
    <property type="term" value="C:plasma membrane"/>
    <property type="evidence" value="ECO:0007669"/>
    <property type="project" value="UniProtKB-SubCell"/>
</dbReference>
<evidence type="ECO:0000256" key="5">
    <source>
        <dbReference type="ARBA" id="ARBA00022519"/>
    </source>
</evidence>
<keyword evidence="11 14" id="KW-1015">Disulfide bond</keyword>